<organism evidence="11">
    <name type="scientific">freshwater metagenome</name>
    <dbReference type="NCBI Taxonomy" id="449393"/>
    <lineage>
        <taxon>unclassified sequences</taxon>
        <taxon>metagenomes</taxon>
        <taxon>ecological metagenomes</taxon>
    </lineage>
</organism>
<evidence type="ECO:0000256" key="6">
    <source>
        <dbReference type="ARBA" id="ARBA00022840"/>
    </source>
</evidence>
<dbReference type="GO" id="GO:0006281">
    <property type="term" value="P:DNA repair"/>
    <property type="evidence" value="ECO:0007669"/>
    <property type="project" value="UniProtKB-KW"/>
</dbReference>
<feature type="coiled-coil region" evidence="9">
    <location>
        <begin position="162"/>
        <end position="210"/>
    </location>
</feature>
<name>A0A6J6EQI4_9ZZZZ</name>
<feature type="coiled-coil region" evidence="9">
    <location>
        <begin position="261"/>
        <end position="288"/>
    </location>
</feature>
<keyword evidence="6" id="KW-0067">ATP-binding</keyword>
<comment type="similarity">
    <text evidence="2">Belongs to the RecN family.</text>
</comment>
<evidence type="ECO:0000256" key="3">
    <source>
        <dbReference type="ARBA" id="ARBA00021315"/>
    </source>
</evidence>
<evidence type="ECO:0000256" key="8">
    <source>
        <dbReference type="ARBA" id="ARBA00033408"/>
    </source>
</evidence>
<reference evidence="11" key="1">
    <citation type="submission" date="2020-05" db="EMBL/GenBank/DDBJ databases">
        <authorList>
            <person name="Chiriac C."/>
            <person name="Salcher M."/>
            <person name="Ghai R."/>
            <person name="Kavagutti S V."/>
        </authorList>
    </citation>
    <scope>NUCLEOTIDE SEQUENCE</scope>
</reference>
<evidence type="ECO:0000256" key="4">
    <source>
        <dbReference type="ARBA" id="ARBA00022741"/>
    </source>
</evidence>
<evidence type="ECO:0000256" key="9">
    <source>
        <dbReference type="SAM" id="Coils"/>
    </source>
</evidence>
<dbReference type="GO" id="GO:0006310">
    <property type="term" value="P:DNA recombination"/>
    <property type="evidence" value="ECO:0007669"/>
    <property type="project" value="InterPro"/>
</dbReference>
<dbReference type="NCBIfam" id="TIGR00634">
    <property type="entry name" value="recN"/>
    <property type="match status" value="1"/>
</dbReference>
<dbReference type="AlphaFoldDB" id="A0A6J6EQI4"/>
<dbReference type="InterPro" id="IPR004604">
    <property type="entry name" value="DNA_recomb/repair_RecN"/>
</dbReference>
<dbReference type="InterPro" id="IPR027417">
    <property type="entry name" value="P-loop_NTPase"/>
</dbReference>
<dbReference type="PIRSF" id="PIRSF003128">
    <property type="entry name" value="RecN"/>
    <property type="match status" value="1"/>
</dbReference>
<proteinExistence type="inferred from homology"/>
<dbReference type="CDD" id="cd03241">
    <property type="entry name" value="ABC_RecN"/>
    <property type="match status" value="1"/>
</dbReference>
<dbReference type="EMBL" id="CAEZTU010000030">
    <property type="protein sequence ID" value="CAB4578801.1"/>
    <property type="molecule type" value="Genomic_DNA"/>
</dbReference>
<evidence type="ECO:0000256" key="1">
    <source>
        <dbReference type="ARBA" id="ARBA00003618"/>
    </source>
</evidence>
<accession>A0A6J6EQI4</accession>
<keyword evidence="5" id="KW-0227">DNA damage</keyword>
<evidence type="ECO:0000256" key="7">
    <source>
        <dbReference type="ARBA" id="ARBA00023204"/>
    </source>
</evidence>
<evidence type="ECO:0000313" key="11">
    <source>
        <dbReference type="EMBL" id="CAB4578801.1"/>
    </source>
</evidence>
<evidence type="ECO:0000259" key="10">
    <source>
        <dbReference type="Pfam" id="PF02463"/>
    </source>
</evidence>
<dbReference type="PANTHER" id="PTHR11059:SF0">
    <property type="entry name" value="DNA REPAIR PROTEIN RECN"/>
    <property type="match status" value="1"/>
</dbReference>
<sequence>MINDLRIQNIGVIEDVSLEMSKGFTVLTGETGAGKTMILTAFQMIIGEKVDSSLVRANEKSALVEAFIKVPRDKELRQRLEELDVAIENDGTQISRTIAREGRGKIILGGRSVPSATLEEITQSSITIHGQGDQVLLNKSAFQRQLLDQFVGDAHLANLGKYQDLYSRYIETKKKLEELKKAGGQNALRIAQLQESVKELNDAQLEVDEEISITERINLINNSEDIFESLALADKLLNGAEDGTTSVTSQLNQARKALDTAAAKSERISSLRDQISNLEIEVSTLARDVNRDLASLDRDPATIDKLESRRALIKKLLTKYGPTSKDALENIKKFSEELATIEDLPSAIESVENEIQLQLSELAISAQKIHDSRVNSSTKISLAIEKELKSLSMPNADFKVRIETSEDQAGLKIKVDKNETHLHFDNFGVDQISFEFSANPGQPLRPISKVASGGEMSRIMLAIELVFSKSGASKTMIFDEVDAGIGGAAAIEVGKRLKALAKNHQIVVVTHLPQVAAFADKHLKVEKSASGNVTTSSVIELDSGARVTEIARMMAGIQDSASALEHARELLGMSQSN</sequence>
<keyword evidence="4" id="KW-0547">Nucleotide-binding</keyword>
<dbReference type="GO" id="GO:0005524">
    <property type="term" value="F:ATP binding"/>
    <property type="evidence" value="ECO:0007669"/>
    <property type="project" value="UniProtKB-KW"/>
</dbReference>
<dbReference type="GO" id="GO:0043590">
    <property type="term" value="C:bacterial nucleoid"/>
    <property type="evidence" value="ECO:0007669"/>
    <property type="project" value="TreeGrafter"/>
</dbReference>
<dbReference type="InterPro" id="IPR003395">
    <property type="entry name" value="RecF/RecN/SMC_N"/>
</dbReference>
<dbReference type="PANTHER" id="PTHR11059">
    <property type="entry name" value="DNA REPAIR PROTEIN RECN"/>
    <property type="match status" value="1"/>
</dbReference>
<dbReference type="GO" id="GO:0009432">
    <property type="term" value="P:SOS response"/>
    <property type="evidence" value="ECO:0007669"/>
    <property type="project" value="TreeGrafter"/>
</dbReference>
<gene>
    <name evidence="11" type="ORF">UFOPK1740_00754</name>
</gene>
<comment type="function">
    <text evidence="1">May be involved in recombinational repair of damaged DNA.</text>
</comment>
<keyword evidence="7" id="KW-0234">DNA repair</keyword>
<evidence type="ECO:0000256" key="2">
    <source>
        <dbReference type="ARBA" id="ARBA00009441"/>
    </source>
</evidence>
<dbReference type="Gene3D" id="3.40.50.300">
    <property type="entry name" value="P-loop containing nucleotide triphosphate hydrolases"/>
    <property type="match status" value="2"/>
</dbReference>
<dbReference type="SUPFAM" id="SSF52540">
    <property type="entry name" value="P-loop containing nucleoside triphosphate hydrolases"/>
    <property type="match status" value="1"/>
</dbReference>
<dbReference type="Pfam" id="PF02463">
    <property type="entry name" value="SMC_N"/>
    <property type="match status" value="1"/>
</dbReference>
<protein>
    <recommendedName>
        <fullName evidence="3">DNA repair protein RecN</fullName>
    </recommendedName>
    <alternativeName>
        <fullName evidence="8">Recombination protein N</fullName>
    </alternativeName>
</protein>
<feature type="domain" description="RecF/RecN/SMC N-terminal" evidence="10">
    <location>
        <begin position="2"/>
        <end position="530"/>
    </location>
</feature>
<evidence type="ECO:0000256" key="5">
    <source>
        <dbReference type="ARBA" id="ARBA00022763"/>
    </source>
</evidence>
<keyword evidence="9" id="KW-0175">Coiled coil</keyword>